<feature type="non-terminal residue" evidence="2">
    <location>
        <position position="1"/>
    </location>
</feature>
<dbReference type="Proteomes" id="UP000789396">
    <property type="component" value="Unassembled WGS sequence"/>
</dbReference>
<keyword evidence="3" id="KW-1185">Reference proteome</keyword>
<dbReference type="OrthoDB" id="3366231at2759"/>
<feature type="transmembrane region" description="Helical" evidence="1">
    <location>
        <begin position="41"/>
        <end position="57"/>
    </location>
</feature>
<evidence type="ECO:0000313" key="3">
    <source>
        <dbReference type="Proteomes" id="UP000789396"/>
    </source>
</evidence>
<keyword evidence="1" id="KW-0472">Membrane</keyword>
<protein>
    <submittedName>
        <fullName evidence="2">18855_t:CDS:1</fullName>
    </submittedName>
</protein>
<keyword evidence="1" id="KW-0812">Transmembrane</keyword>
<comment type="caution">
    <text evidence="2">The sequence shown here is derived from an EMBL/GenBank/DDBJ whole genome shotgun (WGS) entry which is preliminary data.</text>
</comment>
<sequence length="87" mass="10532">YYEQYSLHPFKQQNIRKNNFLKQEQAGVLRKIVRKRTTNKITRIVLVALGFGELFYLRSILMHRAIRTWDEIKIFNNITYLTNQETV</sequence>
<organism evidence="2 3">
    <name type="scientific">Racocetra fulgida</name>
    <dbReference type="NCBI Taxonomy" id="60492"/>
    <lineage>
        <taxon>Eukaryota</taxon>
        <taxon>Fungi</taxon>
        <taxon>Fungi incertae sedis</taxon>
        <taxon>Mucoromycota</taxon>
        <taxon>Glomeromycotina</taxon>
        <taxon>Glomeromycetes</taxon>
        <taxon>Diversisporales</taxon>
        <taxon>Gigasporaceae</taxon>
        <taxon>Racocetra</taxon>
    </lineage>
</organism>
<evidence type="ECO:0000313" key="2">
    <source>
        <dbReference type="EMBL" id="CAG8714829.1"/>
    </source>
</evidence>
<reference evidence="2" key="1">
    <citation type="submission" date="2021-06" db="EMBL/GenBank/DDBJ databases">
        <authorList>
            <person name="Kallberg Y."/>
            <person name="Tangrot J."/>
            <person name="Rosling A."/>
        </authorList>
    </citation>
    <scope>NUCLEOTIDE SEQUENCE</scope>
    <source>
        <strain evidence="2">IN212</strain>
    </source>
</reference>
<accession>A0A9N9HZR6</accession>
<dbReference type="EMBL" id="CAJVPZ010023263">
    <property type="protein sequence ID" value="CAG8714829.1"/>
    <property type="molecule type" value="Genomic_DNA"/>
</dbReference>
<proteinExistence type="predicted"/>
<keyword evidence="1" id="KW-1133">Transmembrane helix</keyword>
<dbReference type="AlphaFoldDB" id="A0A9N9HZR6"/>
<gene>
    <name evidence="2" type="ORF">RFULGI_LOCUS11082</name>
</gene>
<evidence type="ECO:0000256" key="1">
    <source>
        <dbReference type="SAM" id="Phobius"/>
    </source>
</evidence>
<name>A0A9N9HZR6_9GLOM</name>